<dbReference type="Proteomes" id="UP001595923">
    <property type="component" value="Unassembled WGS sequence"/>
</dbReference>
<dbReference type="Pfam" id="PF04199">
    <property type="entry name" value="Cyclase"/>
    <property type="match status" value="1"/>
</dbReference>
<evidence type="ECO:0000313" key="2">
    <source>
        <dbReference type="EMBL" id="MFC4566094.1"/>
    </source>
</evidence>
<dbReference type="SUPFAM" id="SSF102198">
    <property type="entry name" value="Putative cyclase"/>
    <property type="match status" value="1"/>
</dbReference>
<comment type="caution">
    <text evidence="2">The sequence shown here is derived from an EMBL/GenBank/DDBJ whole genome shotgun (WGS) entry which is preliminary data.</text>
</comment>
<sequence length="318" mass="33725">MCGADVMRQIDYGTSPGLPVGDANPYVRRTGPNGTIQISGDPEAERRSMAGRAFSRRNMFRFSGATGIAAALSMLPTGVAAHADTSGVLTGRVKDLTHTISPDFPYFHPTMEQPLFEQTHTIEEHGFDSYSVTLGEHLGTHIDAPSHFVRGGATIDEMPVESLVAPLCVLRIADRAAEDPDTVVTVGDIRAHERRYGAIPNGAFVAMDSGWAARVDVPDAFLNEGSDGLFHWPGFSPEASAYLVERRSIVGAGVDTTGLDQGIAEAPDAHQILLPAGLYAVECLNNLDTVPSRGATIVVGAPKNRGGSGGQVRVFAFV</sequence>
<dbReference type="InterPro" id="IPR007325">
    <property type="entry name" value="KFase/CYL"/>
</dbReference>
<dbReference type="EC" id="3.5.-.-" evidence="2"/>
<accession>A0ABV9E688</accession>
<dbReference type="PANTHER" id="PTHR31118">
    <property type="entry name" value="CYCLASE-LIKE PROTEIN 2"/>
    <property type="match status" value="1"/>
</dbReference>
<dbReference type="Gene3D" id="3.50.30.50">
    <property type="entry name" value="Putative cyclase"/>
    <property type="match status" value="1"/>
</dbReference>
<keyword evidence="2" id="KW-0378">Hydrolase</keyword>
<gene>
    <name evidence="2" type="ORF">ACFO4E_29935</name>
</gene>
<dbReference type="PANTHER" id="PTHR31118:SF12">
    <property type="entry name" value="CYCLASE-LIKE PROTEIN 2"/>
    <property type="match status" value="1"/>
</dbReference>
<evidence type="ECO:0000256" key="1">
    <source>
        <dbReference type="SAM" id="MobiDB-lite"/>
    </source>
</evidence>
<proteinExistence type="predicted"/>
<reference evidence="3" key="1">
    <citation type="journal article" date="2019" name="Int. J. Syst. Evol. Microbiol.">
        <title>The Global Catalogue of Microorganisms (GCM) 10K type strain sequencing project: providing services to taxonomists for standard genome sequencing and annotation.</title>
        <authorList>
            <consortium name="The Broad Institute Genomics Platform"/>
            <consortium name="The Broad Institute Genome Sequencing Center for Infectious Disease"/>
            <person name="Wu L."/>
            <person name="Ma J."/>
        </authorList>
    </citation>
    <scope>NUCLEOTIDE SEQUENCE [LARGE SCALE GENOMIC DNA]</scope>
    <source>
        <strain evidence="3">XZYJ18</strain>
    </source>
</reference>
<protein>
    <submittedName>
        <fullName evidence="2">Cyclase family protein</fullName>
        <ecNumber evidence="2">3.5.-.-</ecNumber>
    </submittedName>
</protein>
<feature type="region of interest" description="Disordered" evidence="1">
    <location>
        <begin position="18"/>
        <end position="46"/>
    </location>
</feature>
<dbReference type="EMBL" id="JBHSFQ010000073">
    <property type="protein sequence ID" value="MFC4566094.1"/>
    <property type="molecule type" value="Genomic_DNA"/>
</dbReference>
<name>A0ABV9E688_9ACTN</name>
<organism evidence="2 3">
    <name type="scientific">Nocardiopsis mangrovi</name>
    <dbReference type="NCBI Taxonomy" id="1179818"/>
    <lineage>
        <taxon>Bacteria</taxon>
        <taxon>Bacillati</taxon>
        <taxon>Actinomycetota</taxon>
        <taxon>Actinomycetes</taxon>
        <taxon>Streptosporangiales</taxon>
        <taxon>Nocardiopsidaceae</taxon>
        <taxon>Nocardiopsis</taxon>
    </lineage>
</organism>
<keyword evidence="3" id="KW-1185">Reference proteome</keyword>
<dbReference type="GO" id="GO:0016787">
    <property type="term" value="F:hydrolase activity"/>
    <property type="evidence" value="ECO:0007669"/>
    <property type="project" value="UniProtKB-KW"/>
</dbReference>
<dbReference type="RefSeq" id="WP_378580658.1">
    <property type="nucleotide sequence ID" value="NZ_JBHSFQ010000073.1"/>
</dbReference>
<evidence type="ECO:0000313" key="3">
    <source>
        <dbReference type="Proteomes" id="UP001595923"/>
    </source>
</evidence>
<dbReference type="InterPro" id="IPR037175">
    <property type="entry name" value="KFase_sf"/>
</dbReference>